<evidence type="ECO:0000256" key="6">
    <source>
        <dbReference type="ARBA" id="ARBA00022824"/>
    </source>
</evidence>
<evidence type="ECO:0000256" key="3">
    <source>
        <dbReference type="ARBA" id="ARBA00022574"/>
    </source>
</evidence>
<dbReference type="SMART" id="SM00320">
    <property type="entry name" value="WD40"/>
    <property type="match status" value="3"/>
</dbReference>
<gene>
    <name evidence="13" type="ORF">MTR67_046883</name>
</gene>
<dbReference type="InterPro" id="IPR013989">
    <property type="entry name" value="Dev_and_cell_death_domain"/>
</dbReference>
<reference evidence="13" key="1">
    <citation type="submission" date="2023-08" db="EMBL/GenBank/DDBJ databases">
        <title>A de novo genome assembly of Solanum verrucosum Schlechtendal, a Mexican diploid species geographically isolated from the other diploid A-genome species in potato relatives.</title>
        <authorList>
            <person name="Hosaka K."/>
        </authorList>
    </citation>
    <scope>NUCLEOTIDE SEQUENCE</scope>
    <source>
        <tissue evidence="13">Young leaves</tissue>
    </source>
</reference>
<evidence type="ECO:0000256" key="10">
    <source>
        <dbReference type="PROSITE-ProRule" id="PRU00221"/>
    </source>
</evidence>
<evidence type="ECO:0000256" key="1">
    <source>
        <dbReference type="ARBA" id="ARBA00004389"/>
    </source>
</evidence>
<keyword evidence="9 11" id="KW-0472">Membrane</keyword>
<dbReference type="InterPro" id="IPR015943">
    <property type="entry name" value="WD40/YVTN_repeat-like_dom_sf"/>
</dbReference>
<keyword evidence="5" id="KW-0677">Repeat</keyword>
<feature type="domain" description="DCD" evidence="12">
    <location>
        <begin position="288"/>
        <end position="420"/>
    </location>
</feature>
<dbReference type="Pfam" id="PF10539">
    <property type="entry name" value="Dev_Cell_Death"/>
    <property type="match status" value="1"/>
</dbReference>
<sequence length="471" mass="52442">MDGADVSVEGKVTCASWIKRPENTHLVVIGKSTGTCSSLEIFSFNSENTSLSSSPKATYVLEEGGEPVRIAVHPSGDDFVCSTTTGCKEGDILFAVACRLFELYGHEDNIKFVCKEFPLLDVGPQQCMAFSVDGSKLATGGVDGHFRLFEWPTMRIIVDEPKAHKSFRDMDFSLDSEFLASTSTDGAARIWNTRDGVPVTLSRNADENIELCRFSKDGTKPFLFTTVQKGNKTLIAVWDISTWKKIGHKSLYNKPASIMTISLDGKYLVLGSKDGDVCVIDVTKMEISSLHKRLHLGTNITSLEFCPSESVGLFAPHFSYVKNIEPGLLLFLFNYNNRELYDMYEAASSGKMNINPYGWTLHGSGRTEFLAQPKITPSVVIVLRLRVALTTSSQWGVMVTKLNVPTDWKEWQIYLLLLGLFLASAILFYVFFENSDSFWNFPDPSTRPKIETLHVDATSEEQWSSFGPVDL</sequence>
<dbReference type="AlphaFoldDB" id="A0AAF0UUV5"/>
<keyword evidence="4 11" id="KW-0812">Transmembrane</keyword>
<evidence type="ECO:0000256" key="5">
    <source>
        <dbReference type="ARBA" id="ARBA00022737"/>
    </source>
</evidence>
<comment type="subcellular location">
    <subcellularLocation>
        <location evidence="1">Endoplasmic reticulum membrane</location>
        <topology evidence="1">Single-pass membrane protein</topology>
    </subcellularLocation>
</comment>
<dbReference type="SMART" id="SM00767">
    <property type="entry name" value="DCD"/>
    <property type="match status" value="1"/>
</dbReference>
<dbReference type="GO" id="GO:0003400">
    <property type="term" value="P:regulation of COPII vesicle coating"/>
    <property type="evidence" value="ECO:0007669"/>
    <property type="project" value="TreeGrafter"/>
</dbReference>
<keyword evidence="6" id="KW-0256">Endoplasmic reticulum</keyword>
<dbReference type="PANTHER" id="PTHR23284:SF2">
    <property type="entry name" value="SEC12-LIKE PROTEIN 1"/>
    <property type="match status" value="1"/>
</dbReference>
<dbReference type="Gene3D" id="2.130.10.10">
    <property type="entry name" value="YVTN repeat-like/Quinoprotein amine dehydrogenase"/>
    <property type="match status" value="1"/>
</dbReference>
<evidence type="ECO:0000256" key="7">
    <source>
        <dbReference type="ARBA" id="ARBA00022927"/>
    </source>
</evidence>
<organism evidence="13 14">
    <name type="scientific">Solanum verrucosum</name>
    <dbReference type="NCBI Taxonomy" id="315347"/>
    <lineage>
        <taxon>Eukaryota</taxon>
        <taxon>Viridiplantae</taxon>
        <taxon>Streptophyta</taxon>
        <taxon>Embryophyta</taxon>
        <taxon>Tracheophyta</taxon>
        <taxon>Spermatophyta</taxon>
        <taxon>Magnoliopsida</taxon>
        <taxon>eudicotyledons</taxon>
        <taxon>Gunneridae</taxon>
        <taxon>Pentapetalae</taxon>
        <taxon>asterids</taxon>
        <taxon>lamiids</taxon>
        <taxon>Solanales</taxon>
        <taxon>Solanaceae</taxon>
        <taxon>Solanoideae</taxon>
        <taxon>Solaneae</taxon>
        <taxon>Solanum</taxon>
    </lineage>
</organism>
<evidence type="ECO:0000256" key="2">
    <source>
        <dbReference type="ARBA" id="ARBA00022448"/>
    </source>
</evidence>
<dbReference type="PROSITE" id="PS50082">
    <property type="entry name" value="WD_REPEATS_2"/>
    <property type="match status" value="1"/>
</dbReference>
<feature type="transmembrane region" description="Helical" evidence="11">
    <location>
        <begin position="411"/>
        <end position="432"/>
    </location>
</feature>
<dbReference type="PANTHER" id="PTHR23284">
    <property type="entry name" value="PROLACTIN REGULATORY ELEMENT BINDING PROTEIN"/>
    <property type="match status" value="1"/>
</dbReference>
<name>A0AAF0UUV5_SOLVR</name>
<dbReference type="EMBL" id="CP133622">
    <property type="protein sequence ID" value="WMV53498.1"/>
    <property type="molecule type" value="Genomic_DNA"/>
</dbReference>
<dbReference type="Proteomes" id="UP001234989">
    <property type="component" value="Chromosome 11"/>
</dbReference>
<dbReference type="GO" id="GO:0005085">
    <property type="term" value="F:guanyl-nucleotide exchange factor activity"/>
    <property type="evidence" value="ECO:0007669"/>
    <property type="project" value="InterPro"/>
</dbReference>
<dbReference type="PROSITE" id="PS51222">
    <property type="entry name" value="DCD"/>
    <property type="match status" value="1"/>
</dbReference>
<evidence type="ECO:0000259" key="12">
    <source>
        <dbReference type="PROSITE" id="PS51222"/>
    </source>
</evidence>
<dbReference type="GO" id="GO:0006888">
    <property type="term" value="P:endoplasmic reticulum to Golgi vesicle-mediated transport"/>
    <property type="evidence" value="ECO:0007669"/>
    <property type="project" value="TreeGrafter"/>
</dbReference>
<dbReference type="SUPFAM" id="SSF50978">
    <property type="entry name" value="WD40 repeat-like"/>
    <property type="match status" value="1"/>
</dbReference>
<dbReference type="InterPro" id="IPR001680">
    <property type="entry name" value="WD40_rpt"/>
</dbReference>
<proteinExistence type="predicted"/>
<dbReference type="GO" id="GO:0015031">
    <property type="term" value="P:protein transport"/>
    <property type="evidence" value="ECO:0007669"/>
    <property type="project" value="UniProtKB-KW"/>
</dbReference>
<feature type="repeat" description="WD" evidence="10">
    <location>
        <begin position="170"/>
        <end position="201"/>
    </location>
</feature>
<dbReference type="InterPro" id="IPR036322">
    <property type="entry name" value="WD40_repeat_dom_sf"/>
</dbReference>
<keyword evidence="8 11" id="KW-1133">Transmembrane helix</keyword>
<keyword evidence="2" id="KW-0813">Transport</keyword>
<evidence type="ECO:0000256" key="8">
    <source>
        <dbReference type="ARBA" id="ARBA00022989"/>
    </source>
</evidence>
<keyword evidence="7" id="KW-0653">Protein transport</keyword>
<keyword evidence="14" id="KW-1185">Reference proteome</keyword>
<accession>A0AAF0UUV5</accession>
<dbReference type="InterPro" id="IPR045260">
    <property type="entry name" value="Sec12-like"/>
</dbReference>
<keyword evidence="3 10" id="KW-0853">WD repeat</keyword>
<evidence type="ECO:0000256" key="9">
    <source>
        <dbReference type="ARBA" id="ARBA00023136"/>
    </source>
</evidence>
<protein>
    <recommendedName>
        <fullName evidence="12">DCD domain-containing protein</fullName>
    </recommendedName>
</protein>
<evidence type="ECO:0000313" key="13">
    <source>
        <dbReference type="EMBL" id="WMV53498.1"/>
    </source>
</evidence>
<evidence type="ECO:0000256" key="4">
    <source>
        <dbReference type="ARBA" id="ARBA00022692"/>
    </source>
</evidence>
<evidence type="ECO:0000313" key="14">
    <source>
        <dbReference type="Proteomes" id="UP001234989"/>
    </source>
</evidence>
<evidence type="ECO:0000256" key="11">
    <source>
        <dbReference type="SAM" id="Phobius"/>
    </source>
</evidence>
<dbReference type="Pfam" id="PF00400">
    <property type="entry name" value="WD40"/>
    <property type="match status" value="2"/>
</dbReference>
<dbReference type="GO" id="GO:0005789">
    <property type="term" value="C:endoplasmic reticulum membrane"/>
    <property type="evidence" value="ECO:0007669"/>
    <property type="project" value="UniProtKB-SubCell"/>
</dbReference>
<dbReference type="PROSITE" id="PS00678">
    <property type="entry name" value="WD_REPEATS_1"/>
    <property type="match status" value="1"/>
</dbReference>
<dbReference type="InterPro" id="IPR019775">
    <property type="entry name" value="WD40_repeat_CS"/>
</dbReference>